<evidence type="ECO:0000313" key="1">
    <source>
        <dbReference type="EMBL" id="JAH87277.1"/>
    </source>
</evidence>
<reference evidence="1" key="1">
    <citation type="submission" date="2014-11" db="EMBL/GenBank/DDBJ databases">
        <authorList>
            <person name="Amaro Gonzalez C."/>
        </authorList>
    </citation>
    <scope>NUCLEOTIDE SEQUENCE</scope>
</reference>
<organism evidence="1">
    <name type="scientific">Anguilla anguilla</name>
    <name type="common">European freshwater eel</name>
    <name type="synonym">Muraena anguilla</name>
    <dbReference type="NCBI Taxonomy" id="7936"/>
    <lineage>
        <taxon>Eukaryota</taxon>
        <taxon>Metazoa</taxon>
        <taxon>Chordata</taxon>
        <taxon>Craniata</taxon>
        <taxon>Vertebrata</taxon>
        <taxon>Euteleostomi</taxon>
        <taxon>Actinopterygii</taxon>
        <taxon>Neopterygii</taxon>
        <taxon>Teleostei</taxon>
        <taxon>Anguilliformes</taxon>
        <taxon>Anguillidae</taxon>
        <taxon>Anguilla</taxon>
    </lineage>
</organism>
<proteinExistence type="predicted"/>
<accession>A0A0E9WAB1</accession>
<sequence>MTVTLRVEHGVGSMAFQEALLNNGEASLTQCEVAKLGEKRKELRVNTGFRKIKLCALCRQVWLPNSTLLYSTVLKKRDFKSFYQAI</sequence>
<dbReference type="AlphaFoldDB" id="A0A0E9WAB1"/>
<protein>
    <submittedName>
        <fullName evidence="1">Uncharacterized protein</fullName>
    </submittedName>
</protein>
<dbReference type="EMBL" id="GBXM01021300">
    <property type="protein sequence ID" value="JAH87277.1"/>
    <property type="molecule type" value="Transcribed_RNA"/>
</dbReference>
<name>A0A0E9WAB1_ANGAN</name>
<reference evidence="1" key="2">
    <citation type="journal article" date="2015" name="Fish Shellfish Immunol.">
        <title>Early steps in the European eel (Anguilla anguilla)-Vibrio vulnificus interaction in the gills: Role of the RtxA13 toxin.</title>
        <authorList>
            <person name="Callol A."/>
            <person name="Pajuelo D."/>
            <person name="Ebbesson L."/>
            <person name="Teles M."/>
            <person name="MacKenzie S."/>
            <person name="Amaro C."/>
        </authorList>
    </citation>
    <scope>NUCLEOTIDE SEQUENCE</scope>
</reference>